<keyword evidence="3" id="KW-1185">Reference proteome</keyword>
<evidence type="ECO:0000313" key="3">
    <source>
        <dbReference type="Proteomes" id="UP000219440"/>
    </source>
</evidence>
<dbReference type="GO" id="GO:0016747">
    <property type="term" value="F:acyltransferase activity, transferring groups other than amino-acyl groups"/>
    <property type="evidence" value="ECO:0007669"/>
    <property type="project" value="InterPro"/>
</dbReference>
<dbReference type="Pfam" id="PF00583">
    <property type="entry name" value="Acetyltransf_1"/>
    <property type="match status" value="1"/>
</dbReference>
<dbReference type="EMBL" id="OCST01000002">
    <property type="protein sequence ID" value="SOE60557.1"/>
    <property type="molecule type" value="Genomic_DNA"/>
</dbReference>
<dbReference type="SUPFAM" id="SSF55729">
    <property type="entry name" value="Acyl-CoA N-acyltransferases (Nat)"/>
    <property type="match status" value="1"/>
</dbReference>
<dbReference type="InterPro" id="IPR000182">
    <property type="entry name" value="GNAT_dom"/>
</dbReference>
<dbReference type="PROSITE" id="PS51186">
    <property type="entry name" value="GNAT"/>
    <property type="match status" value="1"/>
</dbReference>
<name>A0A2C8Z9B7_9MICO</name>
<evidence type="ECO:0000313" key="2">
    <source>
        <dbReference type="EMBL" id="SOE60557.1"/>
    </source>
</evidence>
<proteinExistence type="predicted"/>
<feature type="domain" description="N-acetyltransferase" evidence="1">
    <location>
        <begin position="6"/>
        <end position="153"/>
    </location>
</feature>
<evidence type="ECO:0000259" key="1">
    <source>
        <dbReference type="PROSITE" id="PS51186"/>
    </source>
</evidence>
<dbReference type="AlphaFoldDB" id="A0A2C8Z9B7"/>
<gene>
    <name evidence="2" type="ORF">SAMN06296378_1110</name>
</gene>
<dbReference type="Gene3D" id="3.40.630.30">
    <property type="match status" value="1"/>
</dbReference>
<organism evidence="2 3">
    <name type="scientific">Salinibacterium xinjiangense</name>
    <dbReference type="NCBI Taxonomy" id="386302"/>
    <lineage>
        <taxon>Bacteria</taxon>
        <taxon>Bacillati</taxon>
        <taxon>Actinomycetota</taxon>
        <taxon>Actinomycetes</taxon>
        <taxon>Micrococcales</taxon>
        <taxon>Microbacteriaceae</taxon>
        <taxon>Salinibacterium</taxon>
    </lineage>
</organism>
<dbReference type="InterPro" id="IPR016181">
    <property type="entry name" value="Acyl_CoA_acyltransferase"/>
</dbReference>
<keyword evidence="2" id="KW-0808">Transferase</keyword>
<sequence>MCMGELRLEELSAKTIVAANNLSLRRGQEQFVTPPSYAIADAYLSPVTSWPRVVLNSEDEVVGFIRGNFDPESTQEEFRSCIWRVTVAASAQGTGVGRFAVLALAEEARHRGFDRVTAVWEPGDDGPEQFFLRVGFTISGETQYGENIGVLGL</sequence>
<reference evidence="2 3" key="1">
    <citation type="submission" date="2017-09" db="EMBL/GenBank/DDBJ databases">
        <authorList>
            <person name="Ehlers B."/>
            <person name="Leendertz F.H."/>
        </authorList>
    </citation>
    <scope>NUCLEOTIDE SEQUENCE [LARGE SCALE GENOMIC DNA]</scope>
    <source>
        <strain evidence="2 3">CGMCC 1.05381</strain>
    </source>
</reference>
<protein>
    <submittedName>
        <fullName evidence="2">Diamine N-acetyltransferase</fullName>
    </submittedName>
</protein>
<dbReference type="CDD" id="cd04301">
    <property type="entry name" value="NAT_SF"/>
    <property type="match status" value="1"/>
</dbReference>
<dbReference type="Proteomes" id="UP000219440">
    <property type="component" value="Unassembled WGS sequence"/>
</dbReference>
<accession>A0A2C8Z9B7</accession>